<dbReference type="Proteomes" id="UP000188929">
    <property type="component" value="Unassembled WGS sequence"/>
</dbReference>
<feature type="compositionally biased region" description="Basic and acidic residues" evidence="1">
    <location>
        <begin position="1"/>
        <end position="22"/>
    </location>
</feature>
<dbReference type="InterPro" id="IPR011051">
    <property type="entry name" value="RmlC_Cupin_sf"/>
</dbReference>
<dbReference type="RefSeq" id="WP_076821393.1">
    <property type="nucleotide sequence ID" value="NZ_MOMC01000083.1"/>
</dbReference>
<protein>
    <recommendedName>
        <fullName evidence="4">Cupin 2 conserved barrel domain-containing protein</fullName>
    </recommendedName>
</protein>
<dbReference type="InterPro" id="IPR014710">
    <property type="entry name" value="RmlC-like_jellyroll"/>
</dbReference>
<sequence>MTGEDPAARQENAHAEAQRKYFGETQPNKLTFFSPMEGSAPEVVFPGVDHQEIMQVPEEIRENVDLNKWYQKRFYARPLVNVGGDEPMSVIHVEYGPGAHIPAHTHDAPQVIILLRGSVFQGKREITAGNGYYTPANVRYAVTAGPEGASMVEVRRCTLHDYDTTWVESNPARWT</sequence>
<organism evidence="2 3">
    <name type="scientific">Pseudofrankia asymbiotica</name>
    <dbReference type="NCBI Taxonomy" id="1834516"/>
    <lineage>
        <taxon>Bacteria</taxon>
        <taxon>Bacillati</taxon>
        <taxon>Actinomycetota</taxon>
        <taxon>Actinomycetes</taxon>
        <taxon>Frankiales</taxon>
        <taxon>Frankiaceae</taxon>
        <taxon>Pseudofrankia</taxon>
    </lineage>
</organism>
<evidence type="ECO:0008006" key="4">
    <source>
        <dbReference type="Google" id="ProtNLM"/>
    </source>
</evidence>
<dbReference type="AlphaFoldDB" id="A0A1V2I1N2"/>
<name>A0A1V2I1N2_9ACTN</name>
<evidence type="ECO:0000313" key="3">
    <source>
        <dbReference type="Proteomes" id="UP000188929"/>
    </source>
</evidence>
<evidence type="ECO:0000313" key="2">
    <source>
        <dbReference type="EMBL" id="ONH23611.1"/>
    </source>
</evidence>
<dbReference type="OrthoDB" id="5145129at2"/>
<reference evidence="3" key="1">
    <citation type="submission" date="2016-10" db="EMBL/GenBank/DDBJ databases">
        <title>Frankia sp. NRRL B-16386 Genome sequencing.</title>
        <authorList>
            <person name="Ghodhbane-Gtari F."/>
            <person name="Swanson E."/>
            <person name="Gueddou A."/>
            <person name="Hezbri K."/>
            <person name="Ktari K."/>
            <person name="Nouioui I."/>
            <person name="Morris K."/>
            <person name="Simpson S."/>
            <person name="Abebe-Akele F."/>
            <person name="Thomas K."/>
            <person name="Gtari M."/>
            <person name="Tisa L.S."/>
        </authorList>
    </citation>
    <scope>NUCLEOTIDE SEQUENCE [LARGE SCALE GENOMIC DNA]</scope>
    <source>
        <strain evidence="3">NRRL B-16386</strain>
    </source>
</reference>
<proteinExistence type="predicted"/>
<keyword evidence="3" id="KW-1185">Reference proteome</keyword>
<dbReference type="SUPFAM" id="SSF51182">
    <property type="entry name" value="RmlC-like cupins"/>
    <property type="match status" value="1"/>
</dbReference>
<dbReference type="Gene3D" id="2.60.120.10">
    <property type="entry name" value="Jelly Rolls"/>
    <property type="match status" value="1"/>
</dbReference>
<dbReference type="STRING" id="1834516.BL253_32460"/>
<evidence type="ECO:0000256" key="1">
    <source>
        <dbReference type="SAM" id="MobiDB-lite"/>
    </source>
</evidence>
<dbReference type="EMBL" id="MOMC01000083">
    <property type="protein sequence ID" value="ONH23611.1"/>
    <property type="molecule type" value="Genomic_DNA"/>
</dbReference>
<gene>
    <name evidence="2" type="ORF">BL253_32460</name>
</gene>
<comment type="caution">
    <text evidence="2">The sequence shown here is derived from an EMBL/GenBank/DDBJ whole genome shotgun (WGS) entry which is preliminary data.</text>
</comment>
<feature type="region of interest" description="Disordered" evidence="1">
    <location>
        <begin position="1"/>
        <end position="23"/>
    </location>
</feature>
<accession>A0A1V2I1N2</accession>